<dbReference type="PANTHER" id="PTHR43053:SF3">
    <property type="entry name" value="ALPHA-GALACTOSIDASE C-RELATED"/>
    <property type="match status" value="1"/>
</dbReference>
<evidence type="ECO:0000256" key="2">
    <source>
        <dbReference type="ARBA" id="ARBA00023295"/>
    </source>
</evidence>
<keyword evidence="6" id="KW-1185">Reference proteome</keyword>
<evidence type="ECO:0000256" key="4">
    <source>
        <dbReference type="PIRSR" id="PIRSR005536-1"/>
    </source>
</evidence>
<sequence>MKKEEKRSNGNPRVKIGITFILITLGFAEVTNGQQRPVAQNNIDVQQWLEEHFSEGVVPPFSFVYDGENSNNFIKNWQFQAEKLKSDNPDIDCSVFKYSDNRSGLTVKCFVNCYKDFPAIDWVLKFSNRSGSNTPLIKDVRVIDHIFPYSQGGNFILHHAKGSNASAGDFMPLLDTLQINHEIRMMPDGGRGSSDNTAFPFFNIESPSNEGIMVAVGWTGLWYANVEKVDNRSVSLASGMVRMNLTLYPEEEIRTPKICLLFWKGEDRMVGHNQFRQFVLAHYTRKINGQFVDLPLSAGVSRGGPSPCNEFTCLNESYAIATIERFKQFDIVPEVCWIDAGWYEGGDGWWEGVGNWNIDKERFPNGLKPVSDAVHSIGAKFLLWFELERVRKHTWFEKEHPEWLLEYPATSNKDDIYNYNTYLFDLGNTEARLWLTDFVSDFLEKEGVDYYRQDFNWVDGEGSWKMKDKQGREGISEIRYIEGLYSFWDSLLVRFPELVIDNCASGGRRIDLETISRSSPLWRSDHSFGKPDGCQNHTYGLNFYFPLHGTGLFESSAYDFRSSMSSSMVLFWDIHSSESSIPQMQKCMRDFKRLRPYYYGDYYPLTGTENLIGDAIWLAYQLNRPEQKDGVILAFRRENCEEESLQVRLKGLDPQADYELIDEDSQIKEIKNGEELLKGVTLKLKDKPGSLLIWYKRIP</sequence>
<dbReference type="Gene3D" id="2.70.98.60">
    <property type="entry name" value="alpha-galactosidase from lactobacil brevis"/>
    <property type="match status" value="1"/>
</dbReference>
<evidence type="ECO:0000256" key="1">
    <source>
        <dbReference type="ARBA" id="ARBA00022801"/>
    </source>
</evidence>
<accession>A0A399CYE6</accession>
<dbReference type="SUPFAM" id="SSF51445">
    <property type="entry name" value="(Trans)glycosidases"/>
    <property type="match status" value="1"/>
</dbReference>
<evidence type="ECO:0000256" key="3">
    <source>
        <dbReference type="PIRNR" id="PIRNR005536"/>
    </source>
</evidence>
<dbReference type="InterPro" id="IPR013780">
    <property type="entry name" value="Glyco_hydro_b"/>
</dbReference>
<dbReference type="GO" id="GO:0016052">
    <property type="term" value="P:carbohydrate catabolic process"/>
    <property type="evidence" value="ECO:0007669"/>
    <property type="project" value="InterPro"/>
</dbReference>
<keyword evidence="1 3" id="KW-0378">Hydrolase</keyword>
<dbReference type="CDD" id="cd14791">
    <property type="entry name" value="GH36"/>
    <property type="match status" value="1"/>
</dbReference>
<dbReference type="Proteomes" id="UP000266441">
    <property type="component" value="Unassembled WGS sequence"/>
</dbReference>
<dbReference type="InterPro" id="IPR002252">
    <property type="entry name" value="Glyco_hydro_36"/>
</dbReference>
<dbReference type="EMBL" id="QWET01000014">
    <property type="protein sequence ID" value="RIH63978.1"/>
    <property type="molecule type" value="Genomic_DNA"/>
</dbReference>
<feature type="active site" description="Nucleophile" evidence="4">
    <location>
        <position position="454"/>
    </location>
</feature>
<dbReference type="Gene3D" id="2.60.40.1180">
    <property type="entry name" value="Golgi alpha-mannosidase II"/>
    <property type="match status" value="1"/>
</dbReference>
<dbReference type="OrthoDB" id="9758822at2"/>
<dbReference type="InterPro" id="IPR050985">
    <property type="entry name" value="Alpha-glycosidase_related"/>
</dbReference>
<dbReference type="InterPro" id="IPR017853">
    <property type="entry name" value="GH"/>
</dbReference>
<reference evidence="5 6" key="1">
    <citation type="journal article" date="2015" name="Int. J. Syst. Evol. Microbiol.">
        <title>Mariniphaga sediminis sp. nov., isolated from coastal sediment.</title>
        <authorList>
            <person name="Wang F.Q."/>
            <person name="Shen Q.Y."/>
            <person name="Chen G.J."/>
            <person name="Du Z.J."/>
        </authorList>
    </citation>
    <scope>NUCLEOTIDE SEQUENCE [LARGE SCALE GENOMIC DNA]</scope>
    <source>
        <strain evidence="5 6">SY21</strain>
    </source>
</reference>
<dbReference type="Pfam" id="PF02065">
    <property type="entry name" value="Melibiase"/>
    <property type="match status" value="1"/>
</dbReference>
<dbReference type="PRINTS" id="PR00743">
    <property type="entry name" value="GLHYDRLASE36"/>
</dbReference>
<organism evidence="5 6">
    <name type="scientific">Mariniphaga sediminis</name>
    <dbReference type="NCBI Taxonomy" id="1628158"/>
    <lineage>
        <taxon>Bacteria</taxon>
        <taxon>Pseudomonadati</taxon>
        <taxon>Bacteroidota</taxon>
        <taxon>Bacteroidia</taxon>
        <taxon>Marinilabiliales</taxon>
        <taxon>Prolixibacteraceae</taxon>
        <taxon>Mariniphaga</taxon>
    </lineage>
</organism>
<dbReference type="InterPro" id="IPR013785">
    <property type="entry name" value="Aldolase_TIM"/>
</dbReference>
<comment type="caution">
    <text evidence="5">The sequence shown here is derived from an EMBL/GenBank/DDBJ whole genome shotgun (WGS) entry which is preliminary data.</text>
</comment>
<comment type="catalytic activity">
    <reaction evidence="3">
        <text>Hydrolysis of terminal, non-reducing alpha-D-galactose residues in alpha-D-galactosides, including galactose oligosaccharides, galactomannans and galactolipids.</text>
        <dbReference type="EC" id="3.2.1.22"/>
    </reaction>
</comment>
<dbReference type="EC" id="3.2.1.22" evidence="3"/>
<evidence type="ECO:0000313" key="5">
    <source>
        <dbReference type="EMBL" id="RIH63978.1"/>
    </source>
</evidence>
<dbReference type="Gene3D" id="3.20.20.70">
    <property type="entry name" value="Aldolase class I"/>
    <property type="match status" value="1"/>
</dbReference>
<comment type="similarity">
    <text evidence="3">Belongs to the glycosyl hydrolase.</text>
</comment>
<name>A0A399CYE6_9BACT</name>
<dbReference type="GO" id="GO:0004557">
    <property type="term" value="F:alpha-galactosidase activity"/>
    <property type="evidence" value="ECO:0007669"/>
    <property type="project" value="UniProtKB-UniRule"/>
</dbReference>
<evidence type="ECO:0000313" key="6">
    <source>
        <dbReference type="Proteomes" id="UP000266441"/>
    </source>
</evidence>
<gene>
    <name evidence="5" type="ORF">D1164_16725</name>
</gene>
<protein>
    <recommendedName>
        <fullName evidence="3">Alpha-galactosidase</fullName>
        <ecNumber evidence="3">3.2.1.22</ecNumber>
    </recommendedName>
</protein>
<proteinExistence type="inferred from homology"/>
<feature type="active site" description="Proton donor" evidence="4">
    <location>
        <position position="525"/>
    </location>
</feature>
<dbReference type="InterPro" id="IPR038417">
    <property type="entry name" value="Alpga-gal_N_sf"/>
</dbReference>
<dbReference type="PIRSF" id="PIRSF005536">
    <property type="entry name" value="Agal"/>
    <property type="match status" value="1"/>
</dbReference>
<dbReference type="AlphaFoldDB" id="A0A399CYE6"/>
<dbReference type="PANTHER" id="PTHR43053">
    <property type="entry name" value="GLYCOSIDASE FAMILY 31"/>
    <property type="match status" value="1"/>
</dbReference>
<keyword evidence="2 3" id="KW-0326">Glycosidase</keyword>
<dbReference type="RefSeq" id="WP_119351040.1">
    <property type="nucleotide sequence ID" value="NZ_QWET01000014.1"/>
</dbReference>